<accession>A0A1Y1S7A5</accession>
<name>A0A1Y1S7A5_9MICR</name>
<proteinExistence type="predicted"/>
<dbReference type="AlphaFoldDB" id="A0A1Y1S7A5"/>
<protein>
    <submittedName>
        <fullName evidence="2">Uncharacterized protein</fullName>
    </submittedName>
</protein>
<keyword evidence="1" id="KW-0812">Transmembrane</keyword>
<comment type="caution">
    <text evidence="2">The sequence shown here is derived from an EMBL/GenBank/DDBJ whole genome shotgun (WGS) entry which is preliminary data.</text>
</comment>
<keyword evidence="3" id="KW-1185">Reference proteome</keyword>
<sequence>MANKTEDHLLLDVSNQVMDYNTLILILSLTIIGVCLTTYCALWCYYKIRIEGAALLIQEVEMEMAMHDNNRQMSIRSRIN</sequence>
<evidence type="ECO:0000256" key="1">
    <source>
        <dbReference type="SAM" id="Phobius"/>
    </source>
</evidence>
<dbReference type="Proteomes" id="UP000192639">
    <property type="component" value="Unassembled WGS sequence"/>
</dbReference>
<evidence type="ECO:0000313" key="3">
    <source>
        <dbReference type="Proteomes" id="UP000192639"/>
    </source>
</evidence>
<organism evidence="2 3">
    <name type="scientific">Enterospora canceri</name>
    <dbReference type="NCBI Taxonomy" id="1081671"/>
    <lineage>
        <taxon>Eukaryota</taxon>
        <taxon>Fungi</taxon>
        <taxon>Fungi incertae sedis</taxon>
        <taxon>Microsporidia</taxon>
        <taxon>Enterocytozoonidae</taxon>
        <taxon>Enterospora</taxon>
    </lineage>
</organism>
<keyword evidence="1" id="KW-0472">Membrane</keyword>
<evidence type="ECO:0000313" key="2">
    <source>
        <dbReference type="EMBL" id="ORD94339.1"/>
    </source>
</evidence>
<feature type="transmembrane region" description="Helical" evidence="1">
    <location>
        <begin position="20"/>
        <end position="46"/>
    </location>
</feature>
<gene>
    <name evidence="2" type="ORF">ECANGB1_864</name>
</gene>
<dbReference type="VEuPathDB" id="MicrosporidiaDB:ECANGB1_864"/>
<dbReference type="EMBL" id="LWDP01000024">
    <property type="protein sequence ID" value="ORD94339.1"/>
    <property type="molecule type" value="Genomic_DNA"/>
</dbReference>
<reference evidence="2 3" key="1">
    <citation type="journal article" date="2017" name="Environ. Microbiol.">
        <title>Decay of the glycolytic pathway and adaptation to intranuclear parasitism within Enterocytozoonidae microsporidia.</title>
        <authorList>
            <person name="Wiredu Boakye D."/>
            <person name="Jaroenlak P."/>
            <person name="Prachumwat A."/>
            <person name="Williams T.A."/>
            <person name="Bateman K.S."/>
            <person name="Itsathitphaisarn O."/>
            <person name="Sritunyalucksana K."/>
            <person name="Paszkiewicz K.H."/>
            <person name="Moore K.A."/>
            <person name="Stentiford G.D."/>
            <person name="Williams B.A."/>
        </authorList>
    </citation>
    <scope>NUCLEOTIDE SEQUENCE [LARGE SCALE GENOMIC DNA]</scope>
    <source>
        <strain evidence="2 3">GB1</strain>
    </source>
</reference>
<keyword evidence="1" id="KW-1133">Transmembrane helix</keyword>